<accession>A0A975Q117</accession>
<dbReference type="SUPFAM" id="SSF52540">
    <property type="entry name" value="P-loop containing nucleoside triphosphate hydrolases"/>
    <property type="match status" value="1"/>
</dbReference>
<dbReference type="PANTHER" id="PTHR32309:SF31">
    <property type="entry name" value="CAPSULAR EXOPOLYSACCHARIDE FAMILY"/>
    <property type="match status" value="1"/>
</dbReference>
<dbReference type="RefSeq" id="WP_070155089.1">
    <property type="nucleotide sequence ID" value="NZ_CP073910.1"/>
</dbReference>
<protein>
    <submittedName>
        <fullName evidence="1">Uncharacterized protein</fullName>
    </submittedName>
</protein>
<dbReference type="PANTHER" id="PTHR32309">
    <property type="entry name" value="TYROSINE-PROTEIN KINASE"/>
    <property type="match status" value="1"/>
</dbReference>
<reference evidence="1" key="1">
    <citation type="submission" date="2021-04" db="EMBL/GenBank/DDBJ databases">
        <title>Isolation of p-tert-butylphenol degrading bacteria Sphingobium phenoxybenzoativorans Tas13 from active sludge.</title>
        <authorList>
            <person name="Li Y."/>
        </authorList>
    </citation>
    <scope>NUCLEOTIDE SEQUENCE</scope>
    <source>
        <strain evidence="1">Tas13</strain>
    </source>
</reference>
<proteinExistence type="predicted"/>
<dbReference type="EMBL" id="CP073910">
    <property type="protein sequence ID" value="QUT04902.1"/>
    <property type="molecule type" value="Genomic_DNA"/>
</dbReference>
<dbReference type="OrthoDB" id="7463259at2"/>
<gene>
    <name evidence="1" type="ORF">KFK14_18025</name>
</gene>
<evidence type="ECO:0000313" key="1">
    <source>
        <dbReference type="EMBL" id="QUT04902.1"/>
    </source>
</evidence>
<dbReference type="InterPro" id="IPR027417">
    <property type="entry name" value="P-loop_NTPase"/>
</dbReference>
<dbReference type="InterPro" id="IPR050445">
    <property type="entry name" value="Bact_polysacc_biosynth/exp"/>
</dbReference>
<keyword evidence="2" id="KW-1185">Reference proteome</keyword>
<dbReference type="InterPro" id="IPR037257">
    <property type="entry name" value="T2SS_E_N_sf"/>
</dbReference>
<dbReference type="AlphaFoldDB" id="A0A975Q117"/>
<dbReference type="Gene3D" id="3.40.50.300">
    <property type="entry name" value="P-loop containing nucleotide triphosphate hydrolases"/>
    <property type="match status" value="1"/>
</dbReference>
<sequence length="297" mass="32120">MRLRSSASNNLPNNLEVGRQSRKDWRRLGEVLVGLGALRDDQVESILDHQSNTGKLFGEASVEMGLVTPAMLRIAQERQHGVKVLSPDDESVDHRVIAAFDPHHEFVERIKVMLLNLGIMLSTQGAAKIVLVSGVEAARESALVAANLAVVCAQGGTRTLLVDANLDQPVHNHLFRINNRSGVSTLLASTDAPLRLAMQTAIDNLWVIPAGPSRPDASALLEREQLVHRLLPAMEDFDAVIIECGSLLAPLVARAAIGVHGAMLAVREHESSMNDLRALVDMITLKGVPQTSVVMMS</sequence>
<organism evidence="1 2">
    <name type="scientific">Sphingobium phenoxybenzoativorans</name>
    <dbReference type="NCBI Taxonomy" id="1592790"/>
    <lineage>
        <taxon>Bacteria</taxon>
        <taxon>Pseudomonadati</taxon>
        <taxon>Pseudomonadota</taxon>
        <taxon>Alphaproteobacteria</taxon>
        <taxon>Sphingomonadales</taxon>
        <taxon>Sphingomonadaceae</taxon>
        <taxon>Sphingobium</taxon>
    </lineage>
</organism>
<name>A0A975Q117_9SPHN</name>
<dbReference type="Proteomes" id="UP000681425">
    <property type="component" value="Chromosome"/>
</dbReference>
<dbReference type="SUPFAM" id="SSF160246">
    <property type="entry name" value="EspE N-terminal domain-like"/>
    <property type="match status" value="1"/>
</dbReference>
<dbReference type="KEGG" id="spph:KFK14_18025"/>
<evidence type="ECO:0000313" key="2">
    <source>
        <dbReference type="Proteomes" id="UP000681425"/>
    </source>
</evidence>